<proteinExistence type="predicted"/>
<organism evidence="2 3">
    <name type="scientific">Papaver somniferum</name>
    <name type="common">Opium poppy</name>
    <dbReference type="NCBI Taxonomy" id="3469"/>
    <lineage>
        <taxon>Eukaryota</taxon>
        <taxon>Viridiplantae</taxon>
        <taxon>Streptophyta</taxon>
        <taxon>Embryophyta</taxon>
        <taxon>Tracheophyta</taxon>
        <taxon>Spermatophyta</taxon>
        <taxon>Magnoliopsida</taxon>
        <taxon>Ranunculales</taxon>
        <taxon>Papaveraceae</taxon>
        <taxon>Papaveroideae</taxon>
        <taxon>Papaver</taxon>
    </lineage>
</organism>
<accession>A0A4Y7IZ15</accession>
<evidence type="ECO:0000313" key="3">
    <source>
        <dbReference type="Proteomes" id="UP000316621"/>
    </source>
</evidence>
<dbReference type="Proteomes" id="UP000316621">
    <property type="component" value="Chromosome 3"/>
</dbReference>
<name>A0A4Y7IZ15_PAPSO</name>
<reference evidence="2 3" key="1">
    <citation type="journal article" date="2018" name="Science">
        <title>The opium poppy genome and morphinan production.</title>
        <authorList>
            <person name="Guo L."/>
            <person name="Winzer T."/>
            <person name="Yang X."/>
            <person name="Li Y."/>
            <person name="Ning Z."/>
            <person name="He Z."/>
            <person name="Teodor R."/>
            <person name="Lu Y."/>
            <person name="Bowser T.A."/>
            <person name="Graham I.A."/>
            <person name="Ye K."/>
        </authorList>
    </citation>
    <scope>NUCLEOTIDE SEQUENCE [LARGE SCALE GENOMIC DNA]</scope>
    <source>
        <strain evidence="3">cv. HN1</strain>
        <tissue evidence="2">Leaves</tissue>
    </source>
</reference>
<dbReference type="Pfam" id="PF03478">
    <property type="entry name" value="Beta-prop_KIB1-4"/>
    <property type="match status" value="1"/>
</dbReference>
<dbReference type="EMBL" id="CM010717">
    <property type="protein sequence ID" value="RZC54124.1"/>
    <property type="molecule type" value="Genomic_DNA"/>
</dbReference>
<dbReference type="AlphaFoldDB" id="A0A4Y7IZ15"/>
<evidence type="ECO:0000313" key="2">
    <source>
        <dbReference type="EMBL" id="RZC54124.1"/>
    </source>
</evidence>
<gene>
    <name evidence="2" type="ORF">C5167_012980</name>
</gene>
<dbReference type="PANTHER" id="PTHR40891:SF1">
    <property type="entry name" value="DUF295 DOMAIN-CONTAINING PROTEIN"/>
    <property type="match status" value="1"/>
</dbReference>
<evidence type="ECO:0000259" key="1">
    <source>
        <dbReference type="Pfam" id="PF03478"/>
    </source>
</evidence>
<dbReference type="Gramene" id="RZC54124">
    <property type="protein sequence ID" value="RZC54124"/>
    <property type="gene ID" value="C5167_012980"/>
</dbReference>
<feature type="domain" description="KIB1-4 beta-propeller" evidence="1">
    <location>
        <begin position="15"/>
        <end position="216"/>
    </location>
</feature>
<keyword evidence="3" id="KW-1185">Reference proteome</keyword>
<dbReference type="PANTHER" id="PTHR40891">
    <property type="entry name" value="DUF295 DOMAIN-CONTAINING PROTEIN"/>
    <property type="match status" value="1"/>
</dbReference>
<sequence length="377" mass="42641">MEEPTASSESPDAVPWLVFPYGEDDNSMPNCKYGDCFLWNPLTLETIQLPSLLIWISFEPDGEYMLDCVLSSPPKTTLISTNIIKDVDSDDNDPLVLVLYQSMSELDTYTFLYCHPGEKKWRTQCFSEEISGHMCEIEFLHCFKGKLYALGINGDCLEIEKQHQVGASDNCVSLSMKSFEVIDRTYDPLHGAARDTCKCQRYFVEGHDDLFMIDANFHARGSETLITSICITRKNRICCSSARLGLARGCVYYTLPVHQLDEFHLPMGSQMSLADLGLYKFEVEDIGDYDISPCLRLQEPVFTPDWIMMPDGQRRKELDNLPTCCVFALFNLLLNIPYPYTEELCKNDGRTVRVLTTLRGVIRDAKSLYGAASGGCC</sequence>
<dbReference type="InterPro" id="IPR005174">
    <property type="entry name" value="KIB1-4_b-propeller"/>
</dbReference>
<protein>
    <recommendedName>
        <fullName evidence="1">KIB1-4 beta-propeller domain-containing protein</fullName>
    </recommendedName>
</protein>